<evidence type="ECO:0000313" key="1">
    <source>
        <dbReference type="EMBL" id="JAD32501.1"/>
    </source>
</evidence>
<protein>
    <submittedName>
        <fullName evidence="1">Uncharacterized protein</fullName>
    </submittedName>
</protein>
<reference evidence="1" key="1">
    <citation type="submission" date="2014-09" db="EMBL/GenBank/DDBJ databases">
        <authorList>
            <person name="Magalhaes I.L.F."/>
            <person name="Oliveira U."/>
            <person name="Santos F.R."/>
            <person name="Vidigal T.H.D.A."/>
            <person name="Brescovit A.D."/>
            <person name="Santos A.J."/>
        </authorList>
    </citation>
    <scope>NUCLEOTIDE SEQUENCE</scope>
    <source>
        <tissue evidence="1">Shoot tissue taken approximately 20 cm above the soil surface</tissue>
    </source>
</reference>
<organism evidence="1">
    <name type="scientific">Arundo donax</name>
    <name type="common">Giant reed</name>
    <name type="synonym">Donax arundinaceus</name>
    <dbReference type="NCBI Taxonomy" id="35708"/>
    <lineage>
        <taxon>Eukaryota</taxon>
        <taxon>Viridiplantae</taxon>
        <taxon>Streptophyta</taxon>
        <taxon>Embryophyta</taxon>
        <taxon>Tracheophyta</taxon>
        <taxon>Spermatophyta</taxon>
        <taxon>Magnoliopsida</taxon>
        <taxon>Liliopsida</taxon>
        <taxon>Poales</taxon>
        <taxon>Poaceae</taxon>
        <taxon>PACMAD clade</taxon>
        <taxon>Arundinoideae</taxon>
        <taxon>Arundineae</taxon>
        <taxon>Arundo</taxon>
    </lineage>
</organism>
<name>A0A0A8Z123_ARUDO</name>
<proteinExistence type="predicted"/>
<dbReference type="AlphaFoldDB" id="A0A0A8Z123"/>
<dbReference type="EMBL" id="GBRH01265394">
    <property type="protein sequence ID" value="JAD32501.1"/>
    <property type="molecule type" value="Transcribed_RNA"/>
</dbReference>
<accession>A0A0A8Z123</accession>
<sequence length="32" mass="3753">MWILHIIAIAFNKIWHGSHPNNILVRHCPHLA</sequence>
<reference evidence="1" key="2">
    <citation type="journal article" date="2015" name="Data Brief">
        <title>Shoot transcriptome of the giant reed, Arundo donax.</title>
        <authorList>
            <person name="Barrero R.A."/>
            <person name="Guerrero F.D."/>
            <person name="Moolhuijzen P."/>
            <person name="Goolsby J.A."/>
            <person name="Tidwell J."/>
            <person name="Bellgard S.E."/>
            <person name="Bellgard M.I."/>
        </authorList>
    </citation>
    <scope>NUCLEOTIDE SEQUENCE</scope>
    <source>
        <tissue evidence="1">Shoot tissue taken approximately 20 cm above the soil surface</tissue>
    </source>
</reference>